<feature type="transmembrane region" description="Helical" evidence="1">
    <location>
        <begin position="6"/>
        <end position="25"/>
    </location>
</feature>
<feature type="transmembrane region" description="Helical" evidence="1">
    <location>
        <begin position="37"/>
        <end position="58"/>
    </location>
</feature>
<evidence type="ECO:0000313" key="2">
    <source>
        <dbReference type="EMBL" id="KAH0870824.1"/>
    </source>
</evidence>
<accession>A0ABQ7YSK4</accession>
<keyword evidence="1" id="KW-0812">Transmembrane</keyword>
<reference evidence="2 3" key="1">
    <citation type="submission" date="2021-05" db="EMBL/GenBank/DDBJ databases">
        <title>Genome Assembly of Synthetic Allotetraploid Brassica napus Reveals Homoeologous Exchanges between Subgenomes.</title>
        <authorList>
            <person name="Davis J.T."/>
        </authorList>
    </citation>
    <scope>NUCLEOTIDE SEQUENCE [LARGE SCALE GENOMIC DNA]</scope>
    <source>
        <strain evidence="3">cv. Da-Ae</strain>
        <tissue evidence="2">Seedling</tissue>
    </source>
</reference>
<protein>
    <submittedName>
        <fullName evidence="2">Uncharacterized protein</fullName>
    </submittedName>
</protein>
<feature type="non-terminal residue" evidence="2">
    <location>
        <position position="1"/>
    </location>
</feature>
<evidence type="ECO:0000313" key="3">
    <source>
        <dbReference type="Proteomes" id="UP000824890"/>
    </source>
</evidence>
<sequence>FFFAGLWFPGGGGSFSTVIAGFVFASECVRWLACLRLRVKFIGLGVVLNHLGTVLDGALRWNSLVIEDGYGVLIRCVPAKLVAVLHLLRLTLTFRVPMW</sequence>
<feature type="transmembrane region" description="Helical" evidence="1">
    <location>
        <begin position="70"/>
        <end position="88"/>
    </location>
</feature>
<proteinExistence type="predicted"/>
<dbReference type="Proteomes" id="UP000824890">
    <property type="component" value="Unassembled WGS sequence"/>
</dbReference>
<evidence type="ECO:0000256" key="1">
    <source>
        <dbReference type="SAM" id="Phobius"/>
    </source>
</evidence>
<dbReference type="EMBL" id="JAGKQM010000017">
    <property type="protein sequence ID" value="KAH0870824.1"/>
    <property type="molecule type" value="Genomic_DNA"/>
</dbReference>
<organism evidence="2 3">
    <name type="scientific">Brassica napus</name>
    <name type="common">Rape</name>
    <dbReference type="NCBI Taxonomy" id="3708"/>
    <lineage>
        <taxon>Eukaryota</taxon>
        <taxon>Viridiplantae</taxon>
        <taxon>Streptophyta</taxon>
        <taxon>Embryophyta</taxon>
        <taxon>Tracheophyta</taxon>
        <taxon>Spermatophyta</taxon>
        <taxon>Magnoliopsida</taxon>
        <taxon>eudicotyledons</taxon>
        <taxon>Gunneridae</taxon>
        <taxon>Pentapetalae</taxon>
        <taxon>rosids</taxon>
        <taxon>malvids</taxon>
        <taxon>Brassicales</taxon>
        <taxon>Brassicaceae</taxon>
        <taxon>Brassiceae</taxon>
        <taxon>Brassica</taxon>
    </lineage>
</organism>
<keyword evidence="1" id="KW-1133">Transmembrane helix</keyword>
<keyword evidence="3" id="KW-1185">Reference proteome</keyword>
<gene>
    <name evidence="2" type="ORF">HID58_077846</name>
</gene>
<comment type="caution">
    <text evidence="2">The sequence shown here is derived from an EMBL/GenBank/DDBJ whole genome shotgun (WGS) entry which is preliminary data.</text>
</comment>
<keyword evidence="1" id="KW-0472">Membrane</keyword>
<name>A0ABQ7YSK4_BRANA</name>